<sequence length="363" mass="40235">MTVRHGAIHFDNVRKEYGDHVAVDDLTLTIEPGEFFTVLGPSGSGKTTTLMMLAGFTEPTSGAIRVDGTDIAHVPSDKRNIGVVFQDYALFPHMSVRDNLAFPLEMRKEPREVIAERVQRALDLVDMSAAADRLPDQLSGGQKQRIAVARAVVFDPAFLLMDEPLGALDRKLRQRLQVELRQLQQALQVTMVYVTHDQEEAMSMSDRVALMNHGRIEQMGTPRELYEQPRSAFVADFLGTNNMLTVRPEAPGRLSVENGGLLSLDDDRSLPADASVAAVRPERIALTDVAAAPPQGFSHCTGKVTHRLYLGSHTMYTVHSETLGPVRVQMQHDDGEHPYRTGETVGMIWRTRDVNVFGPTAER</sequence>
<dbReference type="PANTHER" id="PTHR42781">
    <property type="entry name" value="SPERMIDINE/PUTRESCINE IMPORT ATP-BINDING PROTEIN POTA"/>
    <property type="match status" value="1"/>
</dbReference>
<dbReference type="InterPro" id="IPR017871">
    <property type="entry name" value="ABC_transporter-like_CS"/>
</dbReference>
<keyword evidence="5 7" id="KW-1278">Translocase</keyword>
<evidence type="ECO:0000256" key="4">
    <source>
        <dbReference type="ARBA" id="ARBA00022840"/>
    </source>
</evidence>
<dbReference type="OrthoDB" id="9802264at2"/>
<keyword evidence="4 7" id="KW-0067">ATP-binding</keyword>
<dbReference type="EMBL" id="LT607413">
    <property type="protein sequence ID" value="SCF26761.1"/>
    <property type="molecule type" value="Genomic_DNA"/>
</dbReference>
<evidence type="ECO:0000313" key="9">
    <source>
        <dbReference type="EMBL" id="SCF26761.1"/>
    </source>
</evidence>
<dbReference type="AlphaFoldDB" id="A0A1C4Z2G2"/>
<accession>A0A1C4Z2G2</accession>
<organism evidence="9 10">
    <name type="scientific">Micromonospora echinospora</name>
    <name type="common">Micromonospora purpurea</name>
    <dbReference type="NCBI Taxonomy" id="1877"/>
    <lineage>
        <taxon>Bacteria</taxon>
        <taxon>Bacillati</taxon>
        <taxon>Actinomycetota</taxon>
        <taxon>Actinomycetes</taxon>
        <taxon>Micromonosporales</taxon>
        <taxon>Micromonosporaceae</taxon>
        <taxon>Micromonospora</taxon>
    </lineage>
</organism>
<comment type="similarity">
    <text evidence="7">Belongs to the ABC transporter superfamily. Spermidine/putrescine importer (TC 3.A.1.11.1) family.</text>
</comment>
<dbReference type="PROSITE" id="PS50893">
    <property type="entry name" value="ABC_TRANSPORTER_2"/>
    <property type="match status" value="1"/>
</dbReference>
<evidence type="ECO:0000313" key="10">
    <source>
        <dbReference type="Proteomes" id="UP000198253"/>
    </source>
</evidence>
<dbReference type="GO" id="GO:0016887">
    <property type="term" value="F:ATP hydrolysis activity"/>
    <property type="evidence" value="ECO:0007669"/>
    <property type="project" value="InterPro"/>
</dbReference>
<comment type="subunit">
    <text evidence="7">The complex is composed of two ATP-binding proteins (PotA), two transmembrane proteins (PotB and PotC) and a solute-binding protein (PotD).</text>
</comment>
<comment type="catalytic activity">
    <reaction evidence="7">
        <text>ATP + H2O + polyamine-[polyamine-binding protein]Side 1 = ADP + phosphate + polyamineSide 2 + [polyamine-binding protein]Side 1.</text>
        <dbReference type="EC" id="7.6.2.11"/>
    </reaction>
</comment>
<keyword evidence="10" id="KW-1185">Reference proteome</keyword>
<dbReference type="Pfam" id="PF08402">
    <property type="entry name" value="TOBE_2"/>
    <property type="match status" value="1"/>
</dbReference>
<evidence type="ECO:0000256" key="6">
    <source>
        <dbReference type="ARBA" id="ARBA00023136"/>
    </source>
</evidence>
<keyword evidence="2 7" id="KW-1003">Cell membrane</keyword>
<evidence type="ECO:0000256" key="1">
    <source>
        <dbReference type="ARBA" id="ARBA00022448"/>
    </source>
</evidence>
<proteinExistence type="inferred from homology"/>
<dbReference type="Gene3D" id="3.40.50.300">
    <property type="entry name" value="P-loop containing nucleotide triphosphate hydrolases"/>
    <property type="match status" value="1"/>
</dbReference>
<dbReference type="InParanoid" id="A0A1C4Z2G2"/>
<protein>
    <recommendedName>
        <fullName evidence="7">Spermidine/putrescine import ATP-binding protein PotA</fullName>
        <ecNumber evidence="7">7.6.2.11</ecNumber>
    </recommendedName>
</protein>
<dbReference type="GO" id="GO:0043190">
    <property type="term" value="C:ATP-binding cassette (ABC) transporter complex"/>
    <property type="evidence" value="ECO:0007669"/>
    <property type="project" value="InterPro"/>
</dbReference>
<name>A0A1C4Z2G2_MICEC</name>
<dbReference type="Proteomes" id="UP000198253">
    <property type="component" value="Chromosome I"/>
</dbReference>
<dbReference type="Pfam" id="PF00005">
    <property type="entry name" value="ABC_tran"/>
    <property type="match status" value="1"/>
</dbReference>
<evidence type="ECO:0000259" key="8">
    <source>
        <dbReference type="PROSITE" id="PS50893"/>
    </source>
</evidence>
<dbReference type="InterPro" id="IPR003439">
    <property type="entry name" value="ABC_transporter-like_ATP-bd"/>
</dbReference>
<gene>
    <name evidence="7" type="primary">potA</name>
    <name evidence="9" type="ORF">GA0070618_4652</name>
</gene>
<evidence type="ECO:0000256" key="2">
    <source>
        <dbReference type="ARBA" id="ARBA00022475"/>
    </source>
</evidence>
<dbReference type="EC" id="7.6.2.11" evidence="7"/>
<dbReference type="PANTHER" id="PTHR42781:SF4">
    <property type="entry name" value="SPERMIDINE_PUTRESCINE IMPORT ATP-BINDING PROTEIN POTA"/>
    <property type="match status" value="1"/>
</dbReference>
<dbReference type="PROSITE" id="PS00211">
    <property type="entry name" value="ABC_TRANSPORTER_1"/>
    <property type="match status" value="1"/>
</dbReference>
<evidence type="ECO:0000256" key="5">
    <source>
        <dbReference type="ARBA" id="ARBA00022967"/>
    </source>
</evidence>
<dbReference type="SMART" id="SM00382">
    <property type="entry name" value="AAA"/>
    <property type="match status" value="1"/>
</dbReference>
<dbReference type="InterPro" id="IPR027417">
    <property type="entry name" value="P-loop_NTPase"/>
</dbReference>
<dbReference type="GO" id="GO:0005524">
    <property type="term" value="F:ATP binding"/>
    <property type="evidence" value="ECO:0007669"/>
    <property type="project" value="UniProtKB-KW"/>
</dbReference>
<dbReference type="InterPro" id="IPR003593">
    <property type="entry name" value="AAA+_ATPase"/>
</dbReference>
<evidence type="ECO:0000256" key="7">
    <source>
        <dbReference type="RuleBase" id="RU364083"/>
    </source>
</evidence>
<dbReference type="InterPro" id="IPR013611">
    <property type="entry name" value="Transp-assoc_OB_typ2"/>
</dbReference>
<dbReference type="InterPro" id="IPR008995">
    <property type="entry name" value="Mo/tungstate-bd_C_term_dom"/>
</dbReference>
<dbReference type="FunFam" id="3.40.50.300:FF:000133">
    <property type="entry name" value="Spermidine/putrescine import ATP-binding protein PotA"/>
    <property type="match status" value="1"/>
</dbReference>
<dbReference type="RefSeq" id="WP_088983507.1">
    <property type="nucleotide sequence ID" value="NZ_LT607413.1"/>
</dbReference>
<comment type="function">
    <text evidence="7">Part of the ABC transporter complex PotABCD involved in spermidine/putrescine import. Responsible for energy coupling to the transport system.</text>
</comment>
<feature type="domain" description="ABC transporter" evidence="8">
    <location>
        <begin position="8"/>
        <end position="238"/>
    </location>
</feature>
<dbReference type="InterPro" id="IPR005893">
    <property type="entry name" value="PotA-like"/>
</dbReference>
<dbReference type="SUPFAM" id="SSF52540">
    <property type="entry name" value="P-loop containing nucleoside triphosphate hydrolases"/>
    <property type="match status" value="1"/>
</dbReference>
<dbReference type="GO" id="GO:0015417">
    <property type="term" value="F:ABC-type polyamine transporter activity"/>
    <property type="evidence" value="ECO:0007669"/>
    <property type="project" value="UniProtKB-EC"/>
</dbReference>
<keyword evidence="6 7" id="KW-0472">Membrane</keyword>
<dbReference type="SUPFAM" id="SSF50331">
    <property type="entry name" value="MOP-like"/>
    <property type="match status" value="1"/>
</dbReference>
<reference evidence="10" key="1">
    <citation type="submission" date="2016-06" db="EMBL/GenBank/DDBJ databases">
        <authorList>
            <person name="Varghese N."/>
            <person name="Submissions Spin"/>
        </authorList>
    </citation>
    <scope>NUCLEOTIDE SEQUENCE [LARGE SCALE GENOMIC DNA]</scope>
    <source>
        <strain evidence="10">DSM 43816</strain>
    </source>
</reference>
<evidence type="ECO:0000256" key="3">
    <source>
        <dbReference type="ARBA" id="ARBA00022741"/>
    </source>
</evidence>
<keyword evidence="3 7" id="KW-0547">Nucleotide-binding</keyword>
<dbReference type="InterPro" id="IPR050093">
    <property type="entry name" value="ABC_SmlMolc_Importer"/>
</dbReference>
<dbReference type="NCBIfam" id="TIGR01187">
    <property type="entry name" value="potA"/>
    <property type="match status" value="1"/>
</dbReference>
<keyword evidence="1 7" id="KW-0813">Transport</keyword>